<evidence type="ECO:0000256" key="3">
    <source>
        <dbReference type="ARBA" id="ARBA00022989"/>
    </source>
</evidence>
<sequence length="288" mass="34197">MLHNGTNATVLHSSKSSQSDLSAAMKSSEATEKLFLQIVWDWLREWQILRSPFFPVLFSLTVYLSCCLPYIFLDLLCSRLILIRHFRIQPQNQVTWTKAWRCLCKCLHNHVCFILPLSVVHWYWRPVVCPPLAPEMQSVIQDVLVCLLLFDTQYFLWHLLHHKVPWLYRFFHKEHHLYTATFSLTAEHTGVWEMLSLGFFAKLNPMLLGCHPLTEMLFFVTNIYLSVEAHSGYEFPWSPHRLVPFGLYGGARYHHLHHFKVKVNYAPYFTHWDRLFYTLQEDDIEDIK</sequence>
<keyword evidence="4 5" id="KW-0472">Membrane</keyword>
<evidence type="ECO:0000256" key="5">
    <source>
        <dbReference type="SAM" id="Phobius"/>
    </source>
</evidence>
<evidence type="ECO:0000256" key="4">
    <source>
        <dbReference type="ARBA" id="ARBA00023136"/>
    </source>
</evidence>
<feature type="domain" description="Fatty acid hydroxylase" evidence="6">
    <location>
        <begin position="143"/>
        <end position="278"/>
    </location>
</feature>
<name>A0A3Q3J1A2_MONAL</name>
<dbReference type="GO" id="GO:0005506">
    <property type="term" value="F:iron ion binding"/>
    <property type="evidence" value="ECO:0007669"/>
    <property type="project" value="InterPro"/>
</dbReference>
<dbReference type="PANTHER" id="PTHR11863">
    <property type="entry name" value="STEROL DESATURASE"/>
    <property type="match status" value="1"/>
</dbReference>
<evidence type="ECO:0000313" key="8">
    <source>
        <dbReference type="Proteomes" id="UP000261600"/>
    </source>
</evidence>
<proteinExistence type="predicted"/>
<dbReference type="STRING" id="43700.ENSMALP00000006887"/>
<dbReference type="InterPro" id="IPR006694">
    <property type="entry name" value="Fatty_acid_hydroxylase"/>
</dbReference>
<organism evidence="7 8">
    <name type="scientific">Monopterus albus</name>
    <name type="common">Swamp eel</name>
    <dbReference type="NCBI Taxonomy" id="43700"/>
    <lineage>
        <taxon>Eukaryota</taxon>
        <taxon>Metazoa</taxon>
        <taxon>Chordata</taxon>
        <taxon>Craniata</taxon>
        <taxon>Vertebrata</taxon>
        <taxon>Euteleostomi</taxon>
        <taxon>Actinopterygii</taxon>
        <taxon>Neopterygii</taxon>
        <taxon>Teleostei</taxon>
        <taxon>Neoteleostei</taxon>
        <taxon>Acanthomorphata</taxon>
        <taxon>Anabantaria</taxon>
        <taxon>Synbranchiformes</taxon>
        <taxon>Synbranchidae</taxon>
        <taxon>Monopterus</taxon>
    </lineage>
</organism>
<feature type="transmembrane region" description="Helical" evidence="5">
    <location>
        <begin position="53"/>
        <end position="77"/>
    </location>
</feature>
<evidence type="ECO:0000256" key="2">
    <source>
        <dbReference type="ARBA" id="ARBA00022692"/>
    </source>
</evidence>
<evidence type="ECO:0000313" key="7">
    <source>
        <dbReference type="Ensembl" id="ENSMALP00000006887.1"/>
    </source>
</evidence>
<evidence type="ECO:0000259" key="6">
    <source>
        <dbReference type="Pfam" id="PF04116"/>
    </source>
</evidence>
<evidence type="ECO:0000256" key="1">
    <source>
        <dbReference type="ARBA" id="ARBA00004370"/>
    </source>
</evidence>
<dbReference type="Pfam" id="PF04116">
    <property type="entry name" value="FA_hydroxylase"/>
    <property type="match status" value="1"/>
</dbReference>
<keyword evidence="2 5" id="KW-0812">Transmembrane</keyword>
<dbReference type="GO" id="GO:0016020">
    <property type="term" value="C:membrane"/>
    <property type="evidence" value="ECO:0007669"/>
    <property type="project" value="UniProtKB-SubCell"/>
</dbReference>
<keyword evidence="8" id="KW-1185">Reference proteome</keyword>
<protein>
    <recommendedName>
        <fullName evidence="6">Fatty acid hydroxylase domain-containing protein</fullName>
    </recommendedName>
</protein>
<reference evidence="7" key="2">
    <citation type="submission" date="2025-09" db="UniProtKB">
        <authorList>
            <consortium name="Ensembl"/>
        </authorList>
    </citation>
    <scope>IDENTIFICATION</scope>
</reference>
<accession>A0A3Q3J1A2</accession>
<dbReference type="GO" id="GO:0008610">
    <property type="term" value="P:lipid biosynthetic process"/>
    <property type="evidence" value="ECO:0007669"/>
    <property type="project" value="InterPro"/>
</dbReference>
<keyword evidence="3 5" id="KW-1133">Transmembrane helix</keyword>
<dbReference type="GO" id="GO:0016491">
    <property type="term" value="F:oxidoreductase activity"/>
    <property type="evidence" value="ECO:0007669"/>
    <property type="project" value="InterPro"/>
</dbReference>
<dbReference type="Ensembl" id="ENSMALT00000007033.1">
    <property type="protein sequence ID" value="ENSMALP00000006887.1"/>
    <property type="gene ID" value="ENSMALG00000004891.1"/>
</dbReference>
<reference evidence="7" key="1">
    <citation type="submission" date="2025-08" db="UniProtKB">
        <authorList>
            <consortium name="Ensembl"/>
        </authorList>
    </citation>
    <scope>IDENTIFICATION</scope>
</reference>
<dbReference type="AlphaFoldDB" id="A0A3Q3J1A2"/>
<dbReference type="Proteomes" id="UP000261600">
    <property type="component" value="Unplaced"/>
</dbReference>
<comment type="subcellular location">
    <subcellularLocation>
        <location evidence="1">Membrane</location>
    </subcellularLocation>
</comment>
<dbReference type="InterPro" id="IPR050307">
    <property type="entry name" value="Sterol_Desaturase_Related"/>
</dbReference>